<proteinExistence type="predicted"/>
<dbReference type="InterPro" id="IPR032436">
    <property type="entry name" value="URB1_C"/>
</dbReference>
<reference evidence="3" key="1">
    <citation type="submission" date="2021-05" db="EMBL/GenBank/DDBJ databases">
        <authorList>
            <person name="Alioto T."/>
            <person name="Alioto T."/>
            <person name="Gomez Garrido J."/>
        </authorList>
    </citation>
    <scope>NUCLEOTIDE SEQUENCE</scope>
</reference>
<dbReference type="EMBL" id="HBUF01135758">
    <property type="protein sequence ID" value="CAG6645204.1"/>
    <property type="molecule type" value="Transcribed_RNA"/>
</dbReference>
<name>A0A8D8R6B6_9HEMI</name>
<protein>
    <submittedName>
        <fullName evidence="3">Nucleolar pre-ribosomal-associated protein 1</fullName>
    </submittedName>
</protein>
<dbReference type="Pfam" id="PF16201">
    <property type="entry name" value="NopRA1"/>
    <property type="match status" value="1"/>
</dbReference>
<evidence type="ECO:0000259" key="1">
    <source>
        <dbReference type="Pfam" id="PF11707"/>
    </source>
</evidence>
<dbReference type="PANTHER" id="PTHR13500:SF0">
    <property type="entry name" value="NUCLEOLAR PRE-RIBOSOMAL-ASSOCIATED PROTEIN 1"/>
    <property type="match status" value="1"/>
</dbReference>
<feature type="domain" description="URB1 N-terminal" evidence="1">
    <location>
        <begin position="53"/>
        <end position="333"/>
    </location>
</feature>
<dbReference type="InterPro" id="IPR039844">
    <property type="entry name" value="URB1"/>
</dbReference>
<dbReference type="EMBL" id="HBUF01135759">
    <property type="protein sequence ID" value="CAG6645205.1"/>
    <property type="molecule type" value="Transcribed_RNA"/>
</dbReference>
<dbReference type="PANTHER" id="PTHR13500">
    <property type="entry name" value="NUCLEOLAR PRERIBOSOMAL-ASSOCIATED PROTEIN 1"/>
    <property type="match status" value="1"/>
</dbReference>
<dbReference type="InterPro" id="IPR021714">
    <property type="entry name" value="URB1_N"/>
</dbReference>
<evidence type="ECO:0000313" key="3">
    <source>
        <dbReference type="EMBL" id="CAG6645205.1"/>
    </source>
</evidence>
<dbReference type="GO" id="GO:0000463">
    <property type="term" value="P:maturation of LSU-rRNA from tricistronic rRNA transcript (SSU-rRNA, 5.8S rRNA, LSU-rRNA)"/>
    <property type="evidence" value="ECO:0007669"/>
    <property type="project" value="TreeGrafter"/>
</dbReference>
<sequence>MGSKDLVSKTVQNFGAEFRKQLKGVDAVVVLKELNNEGSVEEYITQGGDILDVVSVLQHVDQSDVPVVLNALTHIVKRYLSVASAEDTTHCEEACHSVLTVHAGSIHKAFAHNKVSVLRLFAVIVQVSFHIAKTVLLSFDKCLVIDKKDTHAREDYISLVSSLLNDENIFITRTLLEKGVINRVISGLMYDKYNSVITVLNTVSEKVVSNVSINKSLKMQVFNTAALNFLYGLYHWRGAADQQEVVRRTAHALLIQLGTDYKKGIVYFDETYGTSGQKVNPLVFNFLRKIETPWMDDLSSDLVIKVLHSCPDLVKPIFDSYKSSLEPRPSNNFYQLCTFLSTFISTFDIIENLNNGNLLMNIIRHKLFPTSVLELIKTGTNMKNDIQVRYACYHIYGTILIKTDKIKSLIKTKFTDKFQLLSDYMHSQLPDLPSLLKTWKTDSDNDKVDYLVKLADVVLKYCKVFPLTWIPDRSIHLLGENIVDHPILYAKALQINAILFEPSIDNKDFEKGLAFILTNQVDNFSQVFHTLLQSSHLFDGFEQELEVWYHALNNVEHSKRAVVGPAFVSALKHMSEMMNCLEVEEDTAIICRDAATQLVPDIHNHITFTPIPNMTTCLPSLLQHCQSQEDLESFISEVTVFLFHMQTSPKSFYSIIKKFLNLPKSKTSVAHYLKSWSKITSSPVPDNFNGENSLETQLSRILIDSDESSLQSFLSKFTSKKNKNKKLLHCARMALFYATQSADQQITTISIEAFNKISLMLLAEEKEIIVKEAFRNPILTNDFNKEEMVLSNLLTHLLDLSQSSKTYATAYQKFVYPKLKQLVNDDTVKFDSSAVLNLVSRLGLNVVDAEAAVKLMLDKDASKFYKKKKLSFWGKLLKYLIGEALPELCEDTLFKLEQTLTKLIDAGVDTTYLEESFVKYVNYHPQCVKYFNIDNLLDKISSPLIVALISIKPDIVSILPKPKLLIDALPVVQSVLKYAPLIGDKYLSRVYKLVQKNLLEMILSDEGISEMSAYIPELEQVLDKFGSVEDIQKICEHIHSRPNLTINSNNGIFLTLLFKKARDPDGLFTKLIKVFVDLPPEERSEAQWIHDSLVSLVTENSALSFSPSSPWHDFVKVCLKDSLNNENILSLDTLTSLCKVLPAEKCHHNIFKMIISHSRFVEIMLSDNPLKSSLTAILHVFIKGGQVPLAPSHVPLFLSAYNATLSHTDQYLFEILQHYEAKDVDMHEYKPFLWGSAAATYYSVSDSIMSKTLNRQPHPSQVTTLLLELYVKRTVTEFPQDRQLIPSGMNENEPKKYDPSFLLPLFIFILAPESLIQLNKFIHSGALAISLASLSSNDPNIRKSAYMVLIRFQSHLSGIKREQTDLVQHFIDVLRNGISQLTNDNDEDASPQLSSIVSTFLARSSLIVSNPSHQLYSTLHKYFIAKPALDLTKVPEFLVLFNSEHEYNREWILTIVRDGLNSLQDWVLCDRTVIFKILFSFYSSSLCSRTTQSLICDIINKCLCIDKGRYYLINGQGLLCWLKDVPHPVSVLETLSKHQKSDPNGFLQILLLHTLLQSKSQEDSQQVIKCVLEFLEGNSFENTCVLFSHLDRVVKVVEDQFGESFVRVAKNLVEYSCEYAIPFDQMSDITKITYLLLSQKRK</sequence>
<accession>A0A8D8R6B6</accession>
<evidence type="ECO:0000259" key="2">
    <source>
        <dbReference type="Pfam" id="PF16201"/>
    </source>
</evidence>
<feature type="domain" description="URB1 C-terminal" evidence="2">
    <location>
        <begin position="1327"/>
        <end position="1521"/>
    </location>
</feature>
<dbReference type="GO" id="GO:0005730">
    <property type="term" value="C:nucleolus"/>
    <property type="evidence" value="ECO:0007669"/>
    <property type="project" value="TreeGrafter"/>
</dbReference>
<organism evidence="3">
    <name type="scientific">Cacopsylla melanoneura</name>
    <dbReference type="NCBI Taxonomy" id="428564"/>
    <lineage>
        <taxon>Eukaryota</taxon>
        <taxon>Metazoa</taxon>
        <taxon>Ecdysozoa</taxon>
        <taxon>Arthropoda</taxon>
        <taxon>Hexapoda</taxon>
        <taxon>Insecta</taxon>
        <taxon>Pterygota</taxon>
        <taxon>Neoptera</taxon>
        <taxon>Paraneoptera</taxon>
        <taxon>Hemiptera</taxon>
        <taxon>Sternorrhyncha</taxon>
        <taxon>Psylloidea</taxon>
        <taxon>Psyllidae</taxon>
        <taxon>Psyllinae</taxon>
        <taxon>Cacopsylla</taxon>
    </lineage>
</organism>
<dbReference type="Pfam" id="PF11707">
    <property type="entry name" value="Npa1"/>
    <property type="match status" value="1"/>
</dbReference>
<dbReference type="GO" id="GO:0000466">
    <property type="term" value="P:maturation of 5.8S rRNA from tricistronic rRNA transcript (SSU-rRNA, 5.8S rRNA, LSU-rRNA)"/>
    <property type="evidence" value="ECO:0007669"/>
    <property type="project" value="TreeGrafter"/>
</dbReference>